<dbReference type="EC" id="2.3.1.-" evidence="2"/>
<feature type="domain" description="N-acetyltransferase" evidence="1">
    <location>
        <begin position="7"/>
        <end position="152"/>
    </location>
</feature>
<gene>
    <name evidence="2" type="ORF">LVJ81_05460</name>
</gene>
<reference evidence="2" key="2">
    <citation type="journal article" date="2022" name="Res Sq">
        <title>Evolution of multicellular longitudinally dividing oral cavity symbionts (Neisseriaceae).</title>
        <authorList>
            <person name="Nyongesa S."/>
            <person name="Weber P."/>
            <person name="Bernet E."/>
            <person name="Pullido F."/>
            <person name="Nieckarz M."/>
            <person name="Delaby M."/>
            <person name="Nieves C."/>
            <person name="Viehboeck T."/>
            <person name="Krause N."/>
            <person name="Rivera-Millot A."/>
            <person name="Nakamura A."/>
            <person name="Vischer N."/>
            <person name="VanNieuwenhze M."/>
            <person name="Brun Y."/>
            <person name="Cava F."/>
            <person name="Bulgheresi S."/>
            <person name="Veyrier F."/>
        </authorList>
    </citation>
    <scope>NUCLEOTIDE SEQUENCE</scope>
    <source>
        <strain evidence="2">SAG 1488-6</strain>
    </source>
</reference>
<keyword evidence="3" id="KW-1185">Reference proteome</keyword>
<dbReference type="InterPro" id="IPR016181">
    <property type="entry name" value="Acyl_CoA_acyltransferase"/>
</dbReference>
<dbReference type="SUPFAM" id="SSF55729">
    <property type="entry name" value="Acyl-CoA N-acyltransferases (Nat)"/>
    <property type="match status" value="1"/>
</dbReference>
<dbReference type="RefSeq" id="WP_019958861.1">
    <property type="nucleotide sequence ID" value="NZ_CP091512.1"/>
</dbReference>
<dbReference type="CDD" id="cd04301">
    <property type="entry name" value="NAT_SF"/>
    <property type="match status" value="1"/>
</dbReference>
<sequence>MLNQYELIIEPFIALNLYQLHQILQLRQRVFMLEQQSLYLDADNDDLDATHIMLYDGPKLVGYTRIVPPHLSMEYVQIGRIALVEALRSQGMGSELLQVALDTAKRQFPNLPVHLSAQIHLQTWYEAFGFETFGDVFDDGGVKHVKMRWNGTSK</sequence>
<protein>
    <submittedName>
        <fullName evidence="2">GNAT family N-acetyltransferase</fullName>
        <ecNumber evidence="2">2.3.1.-</ecNumber>
    </submittedName>
</protein>
<evidence type="ECO:0000259" key="1">
    <source>
        <dbReference type="PROSITE" id="PS51186"/>
    </source>
</evidence>
<accession>A0ABY4EDV8</accession>
<dbReference type="Pfam" id="PF13673">
    <property type="entry name" value="Acetyltransf_10"/>
    <property type="match status" value="1"/>
</dbReference>
<evidence type="ECO:0000313" key="2">
    <source>
        <dbReference type="EMBL" id="UOO93471.1"/>
    </source>
</evidence>
<organism evidence="2 3">
    <name type="scientific">Vitreoscilla stercoraria</name>
    <dbReference type="NCBI Taxonomy" id="61"/>
    <lineage>
        <taxon>Bacteria</taxon>
        <taxon>Pseudomonadati</taxon>
        <taxon>Pseudomonadota</taxon>
        <taxon>Betaproteobacteria</taxon>
        <taxon>Neisseriales</taxon>
        <taxon>Neisseriaceae</taxon>
        <taxon>Vitreoscilla</taxon>
    </lineage>
</organism>
<name>A0ABY4EDV8_VITST</name>
<reference evidence="2" key="1">
    <citation type="submission" date="2021-12" db="EMBL/GenBank/DDBJ databases">
        <authorList>
            <person name="Veyrier F.J."/>
        </authorList>
    </citation>
    <scope>NUCLEOTIDE SEQUENCE</scope>
    <source>
        <strain evidence="2">SAG 1488-6</strain>
    </source>
</reference>
<dbReference type="Gene3D" id="3.40.630.30">
    <property type="match status" value="1"/>
</dbReference>
<dbReference type="Proteomes" id="UP000832034">
    <property type="component" value="Chromosome"/>
</dbReference>
<dbReference type="GO" id="GO:0016746">
    <property type="term" value="F:acyltransferase activity"/>
    <property type="evidence" value="ECO:0007669"/>
    <property type="project" value="UniProtKB-KW"/>
</dbReference>
<keyword evidence="2" id="KW-0808">Transferase</keyword>
<dbReference type="EMBL" id="CP091512">
    <property type="protein sequence ID" value="UOO93471.1"/>
    <property type="molecule type" value="Genomic_DNA"/>
</dbReference>
<dbReference type="PROSITE" id="PS51186">
    <property type="entry name" value="GNAT"/>
    <property type="match status" value="1"/>
</dbReference>
<evidence type="ECO:0000313" key="3">
    <source>
        <dbReference type="Proteomes" id="UP000832034"/>
    </source>
</evidence>
<dbReference type="InterPro" id="IPR000182">
    <property type="entry name" value="GNAT_dom"/>
</dbReference>
<keyword evidence="2" id="KW-0012">Acyltransferase</keyword>
<proteinExistence type="predicted"/>